<evidence type="ECO:0000259" key="3">
    <source>
        <dbReference type="Pfam" id="PF10565"/>
    </source>
</evidence>
<feature type="compositionally biased region" description="Basic and acidic residues" evidence="2">
    <location>
        <begin position="365"/>
        <end position="378"/>
    </location>
</feature>
<evidence type="ECO:0000256" key="2">
    <source>
        <dbReference type="SAM" id="MobiDB-lite"/>
    </source>
</evidence>
<protein>
    <recommendedName>
        <fullName evidence="3">Glutamate [NMDA] receptor epsilon subunit C-terminal domain-containing protein</fullName>
    </recommendedName>
</protein>
<dbReference type="InterPro" id="IPR018884">
    <property type="entry name" value="NMDAR2_C"/>
</dbReference>
<dbReference type="EMBL" id="JAAKFY010000009">
    <property type="protein sequence ID" value="KAF3852386.1"/>
    <property type="molecule type" value="Genomic_DNA"/>
</dbReference>
<feature type="domain" description="Glutamate [NMDA] receptor epsilon subunit C-terminal" evidence="3">
    <location>
        <begin position="47"/>
        <end position="150"/>
    </location>
</feature>
<feature type="compositionally biased region" description="Low complexity" evidence="2">
    <location>
        <begin position="395"/>
        <end position="407"/>
    </location>
</feature>
<evidence type="ECO:0000313" key="5">
    <source>
        <dbReference type="Proteomes" id="UP000518266"/>
    </source>
</evidence>
<comment type="caution">
    <text evidence="4">The sequence shown here is derived from an EMBL/GenBank/DDBJ whole genome shotgun (WGS) entry which is preliminary data.</text>
</comment>
<name>A0A7J5YSC1_DISMA</name>
<proteinExistence type="predicted"/>
<keyword evidence="1" id="KW-0732">Signal</keyword>
<dbReference type="OrthoDB" id="8964446at2759"/>
<feature type="compositionally biased region" description="Polar residues" evidence="2">
    <location>
        <begin position="46"/>
        <end position="63"/>
    </location>
</feature>
<dbReference type="Proteomes" id="UP000518266">
    <property type="component" value="Unassembled WGS sequence"/>
</dbReference>
<dbReference type="Pfam" id="PF10565">
    <property type="entry name" value="NMDAR2_C"/>
    <property type="match status" value="2"/>
</dbReference>
<feature type="region of interest" description="Disordered" evidence="2">
    <location>
        <begin position="44"/>
        <end position="121"/>
    </location>
</feature>
<feature type="region of interest" description="Disordered" evidence="2">
    <location>
        <begin position="365"/>
        <end position="422"/>
    </location>
</feature>
<feature type="compositionally biased region" description="Polar residues" evidence="2">
    <location>
        <begin position="163"/>
        <end position="180"/>
    </location>
</feature>
<accession>A0A7J5YSC1</accession>
<dbReference type="AlphaFoldDB" id="A0A7J5YSC1"/>
<feature type="region of interest" description="Disordered" evidence="2">
    <location>
        <begin position="135"/>
        <end position="180"/>
    </location>
</feature>
<gene>
    <name evidence="4" type="ORF">F7725_005741</name>
</gene>
<reference evidence="4 5" key="1">
    <citation type="submission" date="2020-03" db="EMBL/GenBank/DDBJ databases">
        <title>Dissostichus mawsoni Genome sequencing and assembly.</title>
        <authorList>
            <person name="Park H."/>
        </authorList>
    </citation>
    <scope>NUCLEOTIDE SEQUENCE [LARGE SCALE GENOMIC DNA]</scope>
    <source>
        <strain evidence="4">DM0001</strain>
        <tissue evidence="4">Muscle</tissue>
    </source>
</reference>
<keyword evidence="5" id="KW-1185">Reference proteome</keyword>
<feature type="domain" description="Glutamate [NMDA] receptor epsilon subunit C-terminal" evidence="3">
    <location>
        <begin position="252"/>
        <end position="455"/>
    </location>
</feature>
<evidence type="ECO:0000256" key="1">
    <source>
        <dbReference type="ARBA" id="ARBA00022729"/>
    </source>
</evidence>
<organism evidence="4 5">
    <name type="scientific">Dissostichus mawsoni</name>
    <name type="common">Antarctic cod</name>
    <dbReference type="NCBI Taxonomy" id="36200"/>
    <lineage>
        <taxon>Eukaryota</taxon>
        <taxon>Metazoa</taxon>
        <taxon>Chordata</taxon>
        <taxon>Craniata</taxon>
        <taxon>Vertebrata</taxon>
        <taxon>Euteleostomi</taxon>
        <taxon>Actinopterygii</taxon>
        <taxon>Neopterygii</taxon>
        <taxon>Teleostei</taxon>
        <taxon>Neoteleostei</taxon>
        <taxon>Acanthomorphata</taxon>
        <taxon>Eupercaria</taxon>
        <taxon>Perciformes</taxon>
        <taxon>Notothenioidei</taxon>
        <taxon>Nototheniidae</taxon>
        <taxon>Dissostichus</taxon>
    </lineage>
</organism>
<sequence>MSGKGNSLHLPRRVLVSIATPLFLSLSGDIKTFLTMLRRPCATENPALQTSPNKPQLSITNDNGKTRPIGLPSLPSHRAQNLEPCGRKTQAHPGRGPGPPQMKSQRYLPEEPPHSDISSAPAGRITQRFDSMAARGGFKPINQLRKRGGVGAGGEAGEEDQRSTPLTQTRPVCSQLPPTSETARGEHILTHSHTLPPGGCAHLQLSASLRTTVTVRRPTCTPEGQEIQLPHTAGIYPAEKTPCFMLLQVFFSKDKTGGSFEAPGGGQGSQSVRPGHCRSCLTKLSSYSGLYTSAPGARCDACAHLGNLYDISEDHLHSQLLPHTHSPTQRGHAYTIFPRASWAWWAKGRALAAAHPLRGLSLPDRDREREREREREMDEGAYANVLTMRSDRPFSSRSPHSPSPSHTHSLDAPMPLPRRSKSLFPIGPIHNPFLQSAPGTTQRDPSRSLLHACRREAQPTSSISSECRCRLPSVTMAAITTTSMAACRPTGVLPSTGAPVVAYMVPPAALSQ</sequence>
<evidence type="ECO:0000313" key="4">
    <source>
        <dbReference type="EMBL" id="KAF3852386.1"/>
    </source>
</evidence>